<accession>A0ABS9KWT7</accession>
<evidence type="ECO:0008006" key="3">
    <source>
        <dbReference type="Google" id="ProtNLM"/>
    </source>
</evidence>
<proteinExistence type="predicted"/>
<evidence type="ECO:0000313" key="1">
    <source>
        <dbReference type="EMBL" id="MCG2616773.1"/>
    </source>
</evidence>
<evidence type="ECO:0000313" key="2">
    <source>
        <dbReference type="Proteomes" id="UP001165367"/>
    </source>
</evidence>
<gene>
    <name evidence="1" type="ORF">LZZ85_20910</name>
</gene>
<organism evidence="1 2">
    <name type="scientific">Terrimonas ginsenosidimutans</name>
    <dbReference type="NCBI Taxonomy" id="2908004"/>
    <lineage>
        <taxon>Bacteria</taxon>
        <taxon>Pseudomonadati</taxon>
        <taxon>Bacteroidota</taxon>
        <taxon>Chitinophagia</taxon>
        <taxon>Chitinophagales</taxon>
        <taxon>Chitinophagaceae</taxon>
        <taxon>Terrimonas</taxon>
    </lineage>
</organism>
<protein>
    <recommendedName>
        <fullName evidence="3">DUF4625 domain-containing protein</fullName>
    </recommendedName>
</protein>
<comment type="caution">
    <text evidence="1">The sequence shown here is derived from an EMBL/GenBank/DDBJ whole genome shotgun (WGS) entry which is preliminary data.</text>
</comment>
<reference evidence="1" key="1">
    <citation type="submission" date="2022-01" db="EMBL/GenBank/DDBJ databases">
        <authorList>
            <person name="Jo J.-H."/>
            <person name="Im W.-T."/>
        </authorList>
    </citation>
    <scope>NUCLEOTIDE SEQUENCE</scope>
    <source>
        <strain evidence="1">NA20</strain>
    </source>
</reference>
<dbReference type="EMBL" id="JAKLTR010000015">
    <property type="protein sequence ID" value="MCG2616773.1"/>
    <property type="molecule type" value="Genomic_DNA"/>
</dbReference>
<dbReference type="RefSeq" id="WP_237875310.1">
    <property type="nucleotide sequence ID" value="NZ_JAKLTR010000015.1"/>
</dbReference>
<name>A0ABS9KWT7_9BACT</name>
<sequence>MAIHLNSFSIVPAFITKGSNELEIHINATLNSTNNNPVKAKMTVVSALDIEIDTPEWDMTIDEGENELAFEGVIIGNADVTSKKQVKFQLRLKDKAGAVSTLSTFIEYRP</sequence>
<dbReference type="Proteomes" id="UP001165367">
    <property type="component" value="Unassembled WGS sequence"/>
</dbReference>
<keyword evidence="2" id="KW-1185">Reference proteome</keyword>